<accession>A0ABN2XB90</accession>
<dbReference type="Proteomes" id="UP001500443">
    <property type="component" value="Unassembled WGS sequence"/>
</dbReference>
<comment type="caution">
    <text evidence="1">The sequence shown here is derived from an EMBL/GenBank/DDBJ whole genome shotgun (WGS) entry which is preliminary data.</text>
</comment>
<proteinExistence type="predicted"/>
<evidence type="ECO:0000313" key="1">
    <source>
        <dbReference type="EMBL" id="GAA2107553.1"/>
    </source>
</evidence>
<name>A0ABN2XB90_9ACTN</name>
<keyword evidence="2" id="KW-1185">Reference proteome</keyword>
<dbReference type="RefSeq" id="WP_344286956.1">
    <property type="nucleotide sequence ID" value="NZ_BAAAPF010000003.1"/>
</dbReference>
<protein>
    <submittedName>
        <fullName evidence="1">Uncharacterized protein</fullName>
    </submittedName>
</protein>
<gene>
    <name evidence="1" type="ORF">GCM10009802_02730</name>
</gene>
<sequence length="63" mass="6867">MTQQTNGTPGRGRILPQRDEERILGQIDRGEVRAGRDAAREIAARHEAAYGDVWHGRGTGGTP</sequence>
<dbReference type="EMBL" id="BAAAPF010000003">
    <property type="protein sequence ID" value="GAA2107553.1"/>
    <property type="molecule type" value="Genomic_DNA"/>
</dbReference>
<organism evidence="1 2">
    <name type="scientific">Streptomyces synnematoformans</name>
    <dbReference type="NCBI Taxonomy" id="415721"/>
    <lineage>
        <taxon>Bacteria</taxon>
        <taxon>Bacillati</taxon>
        <taxon>Actinomycetota</taxon>
        <taxon>Actinomycetes</taxon>
        <taxon>Kitasatosporales</taxon>
        <taxon>Streptomycetaceae</taxon>
        <taxon>Streptomyces</taxon>
    </lineage>
</organism>
<evidence type="ECO:0000313" key="2">
    <source>
        <dbReference type="Proteomes" id="UP001500443"/>
    </source>
</evidence>
<reference evidence="1 2" key="1">
    <citation type="journal article" date="2019" name="Int. J. Syst. Evol. Microbiol.">
        <title>The Global Catalogue of Microorganisms (GCM) 10K type strain sequencing project: providing services to taxonomists for standard genome sequencing and annotation.</title>
        <authorList>
            <consortium name="The Broad Institute Genomics Platform"/>
            <consortium name="The Broad Institute Genome Sequencing Center for Infectious Disease"/>
            <person name="Wu L."/>
            <person name="Ma J."/>
        </authorList>
    </citation>
    <scope>NUCLEOTIDE SEQUENCE [LARGE SCALE GENOMIC DNA]</scope>
    <source>
        <strain evidence="1 2">JCM 15481</strain>
    </source>
</reference>